<name>A0ABN9NKP5_9MYCO</name>
<sequence length="247" mass="27313">MARLEAAEPGLWVLKGGMALEVRLADAARLTKDVDMGLRDSVPSSADLHDRLIDALSADPFVDRFVFEVSEPAALREDGGGHLTWRVSIASFLAGKPFGAIKLDISPRAHELLATDRLPLPNSLAFAAIPTVEVEIVDVHRHAAEKFHAMTRDFGDRENSRVRDLLDLVLLIENDLLNPGAVADAARTVWAERNVMEPPRRLPPLPDSWPARYQHLAATHDVDAQTFPQAVALVQRLWAQMHPNVKE</sequence>
<keyword evidence="2" id="KW-1185">Reference proteome</keyword>
<dbReference type="Proteomes" id="UP001190464">
    <property type="component" value="Chromosome"/>
</dbReference>
<organism evidence="1 2">
    <name type="scientific">[Mycobacterium] holstebronense</name>
    <dbReference type="NCBI Taxonomy" id="3064288"/>
    <lineage>
        <taxon>Bacteria</taxon>
        <taxon>Bacillati</taxon>
        <taxon>Actinomycetota</taxon>
        <taxon>Actinomycetes</taxon>
        <taxon>Mycobacteriales</taxon>
        <taxon>Mycobacteriaceae</taxon>
        <taxon>Mycolicibacterium</taxon>
    </lineage>
</organism>
<protein>
    <submittedName>
        <fullName evidence="1">Nucleotidyl transferase AbiEii/AbiGii toxin family protein</fullName>
    </submittedName>
</protein>
<dbReference type="RefSeq" id="WP_308484094.1">
    <property type="nucleotide sequence ID" value="NZ_OY726398.1"/>
</dbReference>
<keyword evidence="1" id="KW-0808">Transferase</keyword>
<proteinExistence type="predicted"/>
<dbReference type="EMBL" id="OY726398">
    <property type="protein sequence ID" value="CAJ1508116.1"/>
    <property type="molecule type" value="Genomic_DNA"/>
</dbReference>
<reference evidence="1 2" key="1">
    <citation type="submission" date="2023-08" db="EMBL/GenBank/DDBJ databases">
        <authorList>
            <person name="Folkvardsen B D."/>
            <person name="Norman A."/>
        </authorList>
    </citation>
    <scope>NUCLEOTIDE SEQUENCE [LARGE SCALE GENOMIC DNA]</scope>
    <source>
        <strain evidence="1 2">Mu0102</strain>
    </source>
</reference>
<dbReference type="Pfam" id="PF08843">
    <property type="entry name" value="AbiEii"/>
    <property type="match status" value="1"/>
</dbReference>
<evidence type="ECO:0000313" key="2">
    <source>
        <dbReference type="Proteomes" id="UP001190464"/>
    </source>
</evidence>
<dbReference type="GO" id="GO:0016740">
    <property type="term" value="F:transferase activity"/>
    <property type="evidence" value="ECO:0007669"/>
    <property type="project" value="UniProtKB-KW"/>
</dbReference>
<dbReference type="InterPro" id="IPR014942">
    <property type="entry name" value="AbiEii"/>
</dbReference>
<accession>A0ABN9NKP5</accession>
<evidence type="ECO:0000313" key="1">
    <source>
        <dbReference type="EMBL" id="CAJ1508116.1"/>
    </source>
</evidence>
<gene>
    <name evidence="1" type="ORF">MU0102_003299</name>
</gene>